<accession>A0A2P5Y155</accession>
<name>A0A2P5Y155_GOSBA</name>
<proteinExistence type="predicted"/>
<feature type="transmembrane region" description="Helical" evidence="1">
    <location>
        <begin position="78"/>
        <end position="95"/>
    </location>
</feature>
<sequence length="110" mass="12289">MEIRPLEKCKAMSNPYRDLHHRTSEYSISLTGVGEKPPKAAALYNIVGIKSPLNLVLAVPNCNCVSFLTLWSHERGTFILQVLFIVPSFGVYAFIIGHAHMIEIVVTYSN</sequence>
<protein>
    <submittedName>
        <fullName evidence="2">Uncharacterized protein</fullName>
    </submittedName>
</protein>
<evidence type="ECO:0000313" key="2">
    <source>
        <dbReference type="EMBL" id="PPS09315.1"/>
    </source>
</evidence>
<keyword evidence="1" id="KW-0472">Membrane</keyword>
<dbReference type="EMBL" id="KZ663871">
    <property type="protein sequence ID" value="PPS09315.1"/>
    <property type="molecule type" value="Genomic_DNA"/>
</dbReference>
<evidence type="ECO:0000256" key="1">
    <source>
        <dbReference type="SAM" id="Phobius"/>
    </source>
</evidence>
<dbReference type="AlphaFoldDB" id="A0A2P5Y155"/>
<dbReference type="Proteomes" id="UP000239757">
    <property type="component" value="Unassembled WGS sequence"/>
</dbReference>
<keyword evidence="1" id="KW-0812">Transmembrane</keyword>
<reference evidence="2 3" key="1">
    <citation type="submission" date="2015-01" db="EMBL/GenBank/DDBJ databases">
        <title>Genome of allotetraploid Gossypium barbadense reveals genomic plasticity and fiber elongation in cotton evolution.</title>
        <authorList>
            <person name="Chen X."/>
            <person name="Liu X."/>
            <person name="Zhao B."/>
            <person name="Zheng H."/>
            <person name="Hu Y."/>
            <person name="Lu G."/>
            <person name="Yang C."/>
            <person name="Chen J."/>
            <person name="Shan C."/>
            <person name="Zhang L."/>
            <person name="Zhou Y."/>
            <person name="Wang L."/>
            <person name="Guo W."/>
            <person name="Bai Y."/>
            <person name="Ruan J."/>
            <person name="Shangguan X."/>
            <person name="Mao Y."/>
            <person name="Jiang J."/>
            <person name="Zhu Y."/>
            <person name="Lei J."/>
            <person name="Kang H."/>
            <person name="Chen S."/>
            <person name="He X."/>
            <person name="Wang R."/>
            <person name="Wang Y."/>
            <person name="Chen J."/>
            <person name="Wang L."/>
            <person name="Yu S."/>
            <person name="Wang B."/>
            <person name="Wei J."/>
            <person name="Song S."/>
            <person name="Lu X."/>
            <person name="Gao Z."/>
            <person name="Gu W."/>
            <person name="Deng X."/>
            <person name="Ma D."/>
            <person name="Wang S."/>
            <person name="Liang W."/>
            <person name="Fang L."/>
            <person name="Cai C."/>
            <person name="Zhu X."/>
            <person name="Zhou B."/>
            <person name="Zhang Y."/>
            <person name="Chen Z."/>
            <person name="Xu S."/>
            <person name="Zhu R."/>
            <person name="Wang S."/>
            <person name="Zhang T."/>
            <person name="Zhao G."/>
        </authorList>
    </citation>
    <scope>NUCLEOTIDE SEQUENCE [LARGE SCALE GENOMIC DNA]</scope>
    <source>
        <strain evidence="3">cv. Xinhai21</strain>
        <tissue evidence="2">Leaf</tissue>
    </source>
</reference>
<keyword evidence="1" id="KW-1133">Transmembrane helix</keyword>
<organism evidence="2 3">
    <name type="scientific">Gossypium barbadense</name>
    <name type="common">Sea Island cotton</name>
    <name type="synonym">Hibiscus barbadensis</name>
    <dbReference type="NCBI Taxonomy" id="3634"/>
    <lineage>
        <taxon>Eukaryota</taxon>
        <taxon>Viridiplantae</taxon>
        <taxon>Streptophyta</taxon>
        <taxon>Embryophyta</taxon>
        <taxon>Tracheophyta</taxon>
        <taxon>Spermatophyta</taxon>
        <taxon>Magnoliopsida</taxon>
        <taxon>eudicotyledons</taxon>
        <taxon>Gunneridae</taxon>
        <taxon>Pentapetalae</taxon>
        <taxon>rosids</taxon>
        <taxon>malvids</taxon>
        <taxon>Malvales</taxon>
        <taxon>Malvaceae</taxon>
        <taxon>Malvoideae</taxon>
        <taxon>Gossypium</taxon>
    </lineage>
</organism>
<gene>
    <name evidence="2" type="ORF">GOBAR_AA11298</name>
</gene>
<evidence type="ECO:0000313" key="3">
    <source>
        <dbReference type="Proteomes" id="UP000239757"/>
    </source>
</evidence>